<comment type="caution">
    <text evidence="2">The sequence shown here is derived from an EMBL/GenBank/DDBJ whole genome shotgun (WGS) entry which is preliminary data.</text>
</comment>
<dbReference type="Proteomes" id="UP001233172">
    <property type="component" value="Unassembled WGS sequence"/>
</dbReference>
<organism evidence="2 3">
    <name type="scientific">Biomphalaria pfeifferi</name>
    <name type="common">Bloodfluke planorb</name>
    <name type="synonym">Freshwater snail</name>
    <dbReference type="NCBI Taxonomy" id="112525"/>
    <lineage>
        <taxon>Eukaryota</taxon>
        <taxon>Metazoa</taxon>
        <taxon>Spiralia</taxon>
        <taxon>Lophotrochozoa</taxon>
        <taxon>Mollusca</taxon>
        <taxon>Gastropoda</taxon>
        <taxon>Heterobranchia</taxon>
        <taxon>Euthyneura</taxon>
        <taxon>Panpulmonata</taxon>
        <taxon>Hygrophila</taxon>
        <taxon>Lymnaeoidea</taxon>
        <taxon>Planorbidae</taxon>
        <taxon>Biomphalaria</taxon>
    </lineage>
</organism>
<sequence>MDETLKEILGRHRNALVRYINPTPSLINVLVEDKVLPSAMIEDIKKGNSRREKNEILLKSMKLRGNMSYRKFREAMLKCGQVFIADLLYEEEATGSLVDENDILSVPSLKLSLTPEEIKQLVLTLDARIRCRNLRSDWRKDSQARIDLLQQRSEDYRSERAIMSQAAEVDQKVKHLTAELNVKNDIIRSLSLDINILNQEIMTFTKKHQVNSPYAGMLSSAVNENSNMQPKSGRFRYFDAALSVISHKLSGILGESSTSSDEENTGLSTIEAKAGKVQEMLFEIKSKISQMEKDRNDALAILFQDKKITGCSLVQGVQRFILQEQRCRYSLLKDIDRLSRKMRDINNKSPTLGPHALRLSAVTGKPEPEVVDYRFLSNHLALLEADAEHIQKKLSWKEAEIKSVNMELEALRKRFNCPADPHCVPCYDLPCD</sequence>
<name>A0AAD8BQM5_BIOPF</name>
<dbReference type="Gene3D" id="1.10.533.10">
    <property type="entry name" value="Death Domain, Fas"/>
    <property type="match status" value="1"/>
</dbReference>
<dbReference type="Pfam" id="PF00619">
    <property type="entry name" value="CARD"/>
    <property type="match status" value="1"/>
</dbReference>
<dbReference type="PROSITE" id="PS50209">
    <property type="entry name" value="CARD"/>
    <property type="match status" value="1"/>
</dbReference>
<evidence type="ECO:0000259" key="1">
    <source>
        <dbReference type="PROSITE" id="PS50209"/>
    </source>
</evidence>
<dbReference type="AlphaFoldDB" id="A0AAD8BQM5"/>
<accession>A0AAD8BQM5</accession>
<dbReference type="GO" id="GO:0042981">
    <property type="term" value="P:regulation of apoptotic process"/>
    <property type="evidence" value="ECO:0007669"/>
    <property type="project" value="InterPro"/>
</dbReference>
<gene>
    <name evidence="2" type="ORF">Bpfe_011736</name>
</gene>
<dbReference type="InterPro" id="IPR011029">
    <property type="entry name" value="DEATH-like_dom_sf"/>
</dbReference>
<feature type="domain" description="CARD" evidence="1">
    <location>
        <begin position="1"/>
        <end position="91"/>
    </location>
</feature>
<reference evidence="2" key="1">
    <citation type="journal article" date="2023" name="PLoS Negl. Trop. Dis.">
        <title>A genome sequence for Biomphalaria pfeifferi, the major vector snail for the human-infecting parasite Schistosoma mansoni.</title>
        <authorList>
            <person name="Bu L."/>
            <person name="Lu L."/>
            <person name="Laidemitt M.R."/>
            <person name="Zhang S.M."/>
            <person name="Mutuku M."/>
            <person name="Mkoji G."/>
            <person name="Steinauer M."/>
            <person name="Loker E.S."/>
        </authorList>
    </citation>
    <scope>NUCLEOTIDE SEQUENCE</scope>
    <source>
        <strain evidence="2">KasaAsao</strain>
    </source>
</reference>
<dbReference type="EMBL" id="JASAOG010000046">
    <property type="protein sequence ID" value="KAK0058771.1"/>
    <property type="molecule type" value="Genomic_DNA"/>
</dbReference>
<reference evidence="2" key="2">
    <citation type="submission" date="2023-04" db="EMBL/GenBank/DDBJ databases">
        <authorList>
            <person name="Bu L."/>
            <person name="Lu L."/>
            <person name="Laidemitt M.R."/>
            <person name="Zhang S.M."/>
            <person name="Mutuku M."/>
            <person name="Mkoji G."/>
            <person name="Steinauer M."/>
            <person name="Loker E.S."/>
        </authorList>
    </citation>
    <scope>NUCLEOTIDE SEQUENCE</scope>
    <source>
        <strain evidence="2">KasaAsao</strain>
        <tissue evidence="2">Whole Snail</tissue>
    </source>
</reference>
<dbReference type="SUPFAM" id="SSF47986">
    <property type="entry name" value="DEATH domain"/>
    <property type="match status" value="1"/>
</dbReference>
<protein>
    <submittedName>
        <fullName evidence="2">Trichohyalin-like isoform X3</fullName>
    </submittedName>
</protein>
<dbReference type="InterPro" id="IPR001315">
    <property type="entry name" value="CARD"/>
</dbReference>
<dbReference type="SMART" id="SM00114">
    <property type="entry name" value="CARD"/>
    <property type="match status" value="1"/>
</dbReference>
<keyword evidence="3" id="KW-1185">Reference proteome</keyword>
<evidence type="ECO:0000313" key="2">
    <source>
        <dbReference type="EMBL" id="KAK0058771.1"/>
    </source>
</evidence>
<proteinExistence type="predicted"/>
<evidence type="ECO:0000313" key="3">
    <source>
        <dbReference type="Proteomes" id="UP001233172"/>
    </source>
</evidence>